<dbReference type="OrthoDB" id="905715at2"/>
<reference evidence="2 3" key="1">
    <citation type="submission" date="2018-11" db="EMBL/GenBank/DDBJ databases">
        <authorList>
            <person name="Zhou Z."/>
            <person name="Wang G."/>
        </authorList>
    </citation>
    <scope>NUCLEOTIDE SEQUENCE [LARGE SCALE GENOMIC DNA]</scope>
    <source>
        <strain evidence="2 3">KCTC52004</strain>
    </source>
</reference>
<dbReference type="RefSeq" id="WP_124879217.1">
    <property type="nucleotide sequence ID" value="NZ_RQJO01000016.1"/>
</dbReference>
<dbReference type="AlphaFoldDB" id="A0A3P1BAC8"/>
<dbReference type="CDD" id="cd00229">
    <property type="entry name" value="SGNH_hydrolase"/>
    <property type="match status" value="1"/>
</dbReference>
<evidence type="ECO:0000259" key="1">
    <source>
        <dbReference type="Pfam" id="PF13472"/>
    </source>
</evidence>
<dbReference type="GO" id="GO:0016788">
    <property type="term" value="F:hydrolase activity, acting on ester bonds"/>
    <property type="evidence" value="ECO:0007669"/>
    <property type="project" value="UniProtKB-ARBA"/>
</dbReference>
<dbReference type="Gene3D" id="2.60.120.260">
    <property type="entry name" value="Galactose-binding domain-like"/>
    <property type="match status" value="1"/>
</dbReference>
<gene>
    <name evidence="2" type="ORF">EHT25_30365</name>
</gene>
<dbReference type="SUPFAM" id="SSF52266">
    <property type="entry name" value="SGNH hydrolase"/>
    <property type="match status" value="1"/>
</dbReference>
<dbReference type="Proteomes" id="UP000271925">
    <property type="component" value="Unassembled WGS sequence"/>
</dbReference>
<proteinExistence type="predicted"/>
<evidence type="ECO:0000313" key="3">
    <source>
        <dbReference type="Proteomes" id="UP000271925"/>
    </source>
</evidence>
<keyword evidence="3" id="KW-1185">Reference proteome</keyword>
<name>A0A3P1BAC8_9BACT</name>
<dbReference type="Pfam" id="PF13472">
    <property type="entry name" value="Lipase_GDSL_2"/>
    <property type="match status" value="1"/>
</dbReference>
<sequence>MKGKQTKAGWFLAVFGVLFSGLIQAQELATFEGRRQWLLKGLHDARLVADSSTRGKHNLPKACARLWNNPKDTVAINYITNILHHPQQTMFDFPGVALALGRFRQCFTPGQVAVIQKDAERLAKEDKNAGEGFLGHGTENHATMMWTSAYLFGQYFPDAKWANGMTSAQLMAEMKERLRKTFKNVYAKGYTEYLSTTYEITMNFPVAILYEFAQDPEVKAIAEAYLLYKWSLQALNNFEGRTLAPYGRMNTQEDYQPKDPYVTGTLYQNWLYWGWGANTKSVKIQDFTNYWETSYTIYTALSNVIPDAVFFQLAEGRGVPYALKSSASTFGPYAGERARPHMMMRNGYRAQQYAIGSGNFRWVPGGDYADHDANGFNIVWSSPDRFNYLNCFHPYWYSDGDHKDRTPDTWHKGTISPFQQTAHYRNAAIMLFDIPQKDPWPNQPSPEKWAWRDGHATNLLKWGALRYPKSIDEKVETGGWIFLREGKTYVGIKPLKPYSMHTNLTEKGLEGFNVVKSEGPQTGFIFELGTEAEFGSFKKFVSQLPRNPVSVNWNTMDLTYQTTQGAKIRMQYQPGLPVDADGLARSVPAVWINGKPETSCEQWPMIESPAIRMDNSLLAIQTGPSAIQVDWTGVLPQIRREKKGGLAESHERGGLPNFFRKIQSGQDVRIAYIGGSITEAKDGWRDLTFNWFRANYPLTPFRQIDATIGGTGSDLGVFRMEQDVLSHRPDLVFVEFAVNDYGRTEGEIRKTIEGIVRKTWKQYPLADICFVYTIAENVVETMRKGQYQHSAIAMEQVADHYRIPSIHMGVEVIRLLETGQLIFTGNPGEHPDKVVFTSDKTHPLPLSGHPIYAHSVIQFMKKLEDNAGQKPHPLPAALEKGNWESAQLIPLSKLRRTGSWDVLPETNELRQKFGQFMPELSAANPPDASFTVKFRGNTFGVYDVIGPKTGIVEVVVDGKPPVEVYRFDQWCNNYRKNTFFLKDLSDGEHEATFRVSGKPFDKAEIMKKKNITITNPDNYAGNGWFVNSVLLVGELVK</sequence>
<dbReference type="PANTHER" id="PTHR34407">
    <property type="entry name" value="EXPRESSED PROTEIN"/>
    <property type="match status" value="1"/>
</dbReference>
<feature type="domain" description="SGNH hydrolase-type esterase" evidence="1">
    <location>
        <begin position="673"/>
        <end position="820"/>
    </location>
</feature>
<organism evidence="2 3">
    <name type="scientific">Larkinella rosea</name>
    <dbReference type="NCBI Taxonomy" id="2025312"/>
    <lineage>
        <taxon>Bacteria</taxon>
        <taxon>Pseudomonadati</taxon>
        <taxon>Bacteroidota</taxon>
        <taxon>Cytophagia</taxon>
        <taxon>Cytophagales</taxon>
        <taxon>Spirosomataceae</taxon>
        <taxon>Larkinella</taxon>
    </lineage>
</organism>
<comment type="caution">
    <text evidence="2">The sequence shown here is derived from an EMBL/GenBank/DDBJ whole genome shotgun (WGS) entry which is preliminary data.</text>
</comment>
<evidence type="ECO:0000313" key="2">
    <source>
        <dbReference type="EMBL" id="RRA97978.1"/>
    </source>
</evidence>
<dbReference type="Gene3D" id="3.40.50.1110">
    <property type="entry name" value="SGNH hydrolase"/>
    <property type="match status" value="1"/>
</dbReference>
<dbReference type="InterPro" id="IPR013830">
    <property type="entry name" value="SGNH_hydro"/>
</dbReference>
<dbReference type="EMBL" id="RQJO01000016">
    <property type="protein sequence ID" value="RRA97978.1"/>
    <property type="molecule type" value="Genomic_DNA"/>
</dbReference>
<accession>A0A3P1BAC8</accession>
<protein>
    <submittedName>
        <fullName evidence="2">SGNH/GDSL hydrolase family protein</fullName>
    </submittedName>
</protein>
<dbReference type="PANTHER" id="PTHR34407:SF1">
    <property type="entry name" value="SGNH HYDROLASE-TYPE ESTERASE DOMAIN-CONTAINING PROTEIN"/>
    <property type="match status" value="1"/>
</dbReference>
<dbReference type="InterPro" id="IPR036514">
    <property type="entry name" value="SGNH_hydro_sf"/>
</dbReference>
<keyword evidence="2" id="KW-0378">Hydrolase</keyword>